<gene>
    <name evidence="1" type="ORF">NGTWS1702_24660</name>
</gene>
<protein>
    <recommendedName>
        <fullName evidence="3">Phage portal protein</fullName>
    </recommendedName>
</protein>
<comment type="caution">
    <text evidence="1">The sequence shown here is derived from an EMBL/GenBank/DDBJ whole genome shotgun (WGS) entry which is preliminary data.</text>
</comment>
<dbReference type="Proteomes" id="UP001060504">
    <property type="component" value="Unassembled WGS sequence"/>
</dbReference>
<evidence type="ECO:0000313" key="1">
    <source>
        <dbReference type="EMBL" id="GJF17751.1"/>
    </source>
</evidence>
<sequence length="434" mass="46772">MTDTLTTLLQKLDEQKPRYAELERYYAGTQALAYLAPEAKEALGTRFGRMAANIPRVAVTSLAERLRITGFTGVDIYPAWLSNDMDQESGVAHREALLLGSSYVIVWADRLGRPKVTVESAHQMACLRDPGTRTLTAAIKRWEDDKQTHAIVYGPDVITRYRANHTGATTAGFKVVDELANPLGVVPVVRLLNSDRILDEGVSEISDLMPLVDGLNKILTDLLVASEYTGRPRRYATGVELEETPVLDENGEDTGETAAVNPYPEGTRMMLAEAESAKFGQLDAANMSGYTAAVDILLTQISAVSGLPAHMLGVMTDNPASADALRASEASLTARAEARQAQFGRSWEDVARLIVGVRDGADPLSVDVRVQWADAGTRSIAQEADAVVKLFSAGLLPAGYALKKLGYSEEAIAEIAAIGQPAADATTYTTSRSW</sequence>
<evidence type="ECO:0000313" key="2">
    <source>
        <dbReference type="Proteomes" id="UP001060504"/>
    </source>
</evidence>
<proteinExistence type="predicted"/>
<keyword evidence="2" id="KW-1185">Reference proteome</keyword>
<dbReference type="Pfam" id="PF05133">
    <property type="entry name" value="SPP1_portal"/>
    <property type="match status" value="1"/>
</dbReference>
<dbReference type="EMBL" id="BPRH01002583">
    <property type="protein sequence ID" value="GJF17751.1"/>
    <property type="molecule type" value="Genomic_DNA"/>
</dbReference>
<reference evidence="1 2" key="1">
    <citation type="submission" date="2021-08" db="EMBL/GenBank/DDBJ databases">
        <title>Draft genome sequence of Mycolicibacterium sp. NGTWS1702 strain.</title>
        <authorList>
            <person name="Matsumoto M."/>
            <person name="Tang B.C.C."/>
            <person name="Machida Y."/>
            <person name="Matoyama H."/>
            <person name="Kishihara T."/>
            <person name="Sato S."/>
            <person name="Kondo I."/>
            <person name="Sano M."/>
            <person name="Kato G."/>
        </authorList>
    </citation>
    <scope>NUCLEOTIDE SEQUENCE [LARGE SCALE GENOMIC DNA]</scope>
    <source>
        <strain evidence="1 2">NGTWSNA01</strain>
    </source>
</reference>
<name>A0ABQ4VGF2_9MYCO</name>
<dbReference type="InterPro" id="IPR021145">
    <property type="entry name" value="Portal_protein_SPP1_Gp6-like"/>
</dbReference>
<organism evidence="1 2">
    <name type="scientific">Mycolicibacterium cyprinidarum</name>
    <dbReference type="NCBI Taxonomy" id="2860311"/>
    <lineage>
        <taxon>Bacteria</taxon>
        <taxon>Bacillati</taxon>
        <taxon>Actinomycetota</taxon>
        <taxon>Actinomycetes</taxon>
        <taxon>Mycobacteriales</taxon>
        <taxon>Mycobacteriaceae</taxon>
        <taxon>Mycolicibacterium</taxon>
    </lineage>
</organism>
<accession>A0ABQ4VGF2</accession>
<evidence type="ECO:0008006" key="3">
    <source>
        <dbReference type="Google" id="ProtNLM"/>
    </source>
</evidence>